<keyword evidence="2" id="KW-1185">Reference proteome</keyword>
<dbReference type="Proteomes" id="UP001152321">
    <property type="component" value="Unassembled WGS sequence"/>
</dbReference>
<accession>A0ABT6DGN8</accession>
<dbReference type="EMBL" id="JANRMI010000002">
    <property type="protein sequence ID" value="MDG0815982.1"/>
    <property type="molecule type" value="Genomic_DNA"/>
</dbReference>
<evidence type="ECO:0000313" key="2">
    <source>
        <dbReference type="Proteomes" id="UP001152321"/>
    </source>
</evidence>
<organism evidence="1 2">
    <name type="scientific">Bdellovibrio svalbardensis</name>
    <dbReference type="NCBI Taxonomy" id="2972972"/>
    <lineage>
        <taxon>Bacteria</taxon>
        <taxon>Pseudomonadati</taxon>
        <taxon>Bdellovibrionota</taxon>
        <taxon>Bdellovibrionia</taxon>
        <taxon>Bdellovibrionales</taxon>
        <taxon>Pseudobdellovibrionaceae</taxon>
        <taxon>Bdellovibrio</taxon>
    </lineage>
</organism>
<name>A0ABT6DGN8_9BACT</name>
<reference evidence="1" key="1">
    <citation type="submission" date="2022-08" db="EMBL/GenBank/DDBJ databases">
        <title>Novel Bdellovibrio Species Isolated from Svalbard: Designation Bdellovibrio svalbardensis.</title>
        <authorList>
            <person name="Mitchell R.J."/>
            <person name="Choi S.Y."/>
        </authorList>
    </citation>
    <scope>NUCLEOTIDE SEQUENCE</scope>
    <source>
        <strain evidence="1">PAP01</strain>
    </source>
</reference>
<evidence type="ECO:0008006" key="3">
    <source>
        <dbReference type="Google" id="ProtNLM"/>
    </source>
</evidence>
<comment type="caution">
    <text evidence="1">The sequence shown here is derived from an EMBL/GenBank/DDBJ whole genome shotgun (WGS) entry which is preliminary data.</text>
</comment>
<dbReference type="RefSeq" id="WP_277577460.1">
    <property type="nucleotide sequence ID" value="NZ_JANRMI010000002.1"/>
</dbReference>
<proteinExistence type="predicted"/>
<sequence length="290" mass="33823">MSQLSIQHRKCPHCGSLTFVKRGYFYKKSTKTYIPRYNCKHCLKTYSTRTHSPTFKQIRSDLNAPLFRLLTGGVSIRESARILDCSYKTAYLKSIWLGRLAKSFHLKQRFIIQELQFDEMFSIEHTKLKPLSILLAVDDKYRIIGAQVAKTKATGLLAAISYKKYGPRPNETSKKIPELLHQIREQSGAIPLIKTDENPHYQTHVKKIFKGSTHQTFLSAEQKEKSREQKYLSTEKKKFDPLFAVNHTCAKLRDHIKRLARRSWCITKQSEHLELAIYLYIAKINQYKLL</sequence>
<protein>
    <recommendedName>
        <fullName evidence="3">Transposase</fullName>
    </recommendedName>
</protein>
<gene>
    <name evidence="1" type="ORF">NWE73_06390</name>
</gene>
<evidence type="ECO:0000313" key="1">
    <source>
        <dbReference type="EMBL" id="MDG0815982.1"/>
    </source>
</evidence>